<dbReference type="InterPro" id="IPR003439">
    <property type="entry name" value="ABC_transporter-like_ATP-bd"/>
</dbReference>
<feature type="transmembrane region" description="Helical" evidence="8">
    <location>
        <begin position="296"/>
        <end position="314"/>
    </location>
</feature>
<dbReference type="Pfam" id="PF00005">
    <property type="entry name" value="ABC_tran"/>
    <property type="match status" value="1"/>
</dbReference>
<dbReference type="InterPro" id="IPR039421">
    <property type="entry name" value="Type_1_exporter"/>
</dbReference>
<evidence type="ECO:0000256" key="5">
    <source>
        <dbReference type="ARBA" id="ARBA00022840"/>
    </source>
</evidence>
<evidence type="ECO:0000313" key="12">
    <source>
        <dbReference type="Proteomes" id="UP000186156"/>
    </source>
</evidence>
<dbReference type="RefSeq" id="WP_076344491.1">
    <property type="nucleotide sequence ID" value="NZ_FTOO01000001.1"/>
</dbReference>
<evidence type="ECO:0000313" key="11">
    <source>
        <dbReference type="EMBL" id="SIS57553.1"/>
    </source>
</evidence>
<evidence type="ECO:0000256" key="2">
    <source>
        <dbReference type="ARBA" id="ARBA00022448"/>
    </source>
</evidence>
<dbReference type="PROSITE" id="PS50929">
    <property type="entry name" value="ABC_TM1F"/>
    <property type="match status" value="1"/>
</dbReference>
<evidence type="ECO:0000256" key="6">
    <source>
        <dbReference type="ARBA" id="ARBA00022989"/>
    </source>
</evidence>
<keyword evidence="5 11" id="KW-0067">ATP-binding</keyword>
<evidence type="ECO:0000256" key="3">
    <source>
        <dbReference type="ARBA" id="ARBA00022692"/>
    </source>
</evidence>
<comment type="subcellular location">
    <subcellularLocation>
        <location evidence="1">Cell membrane</location>
        <topology evidence="1">Multi-pass membrane protein</topology>
    </subcellularLocation>
</comment>
<keyword evidence="12" id="KW-1185">Reference proteome</keyword>
<dbReference type="Gene3D" id="1.20.1560.10">
    <property type="entry name" value="ABC transporter type 1, transmembrane domain"/>
    <property type="match status" value="1"/>
</dbReference>
<evidence type="ECO:0000256" key="4">
    <source>
        <dbReference type="ARBA" id="ARBA00022741"/>
    </source>
</evidence>
<dbReference type="GO" id="GO:0015421">
    <property type="term" value="F:ABC-type oligopeptide transporter activity"/>
    <property type="evidence" value="ECO:0007669"/>
    <property type="project" value="TreeGrafter"/>
</dbReference>
<dbReference type="Gene3D" id="3.40.50.300">
    <property type="entry name" value="P-loop containing nucleotide triphosphate hydrolases"/>
    <property type="match status" value="1"/>
</dbReference>
<dbReference type="PROSITE" id="PS00211">
    <property type="entry name" value="ABC_TRANSPORTER_1"/>
    <property type="match status" value="1"/>
</dbReference>
<dbReference type="SUPFAM" id="SSF90123">
    <property type="entry name" value="ABC transporter transmembrane region"/>
    <property type="match status" value="1"/>
</dbReference>
<feature type="domain" description="ABC transporter" evidence="9">
    <location>
        <begin position="367"/>
        <end position="601"/>
    </location>
</feature>
<protein>
    <submittedName>
        <fullName evidence="11">ATP-binding cassette, subfamily B</fullName>
    </submittedName>
</protein>
<reference evidence="12" key="1">
    <citation type="submission" date="2017-01" db="EMBL/GenBank/DDBJ databases">
        <authorList>
            <person name="Varghese N."/>
            <person name="Submissions S."/>
        </authorList>
    </citation>
    <scope>NUCLEOTIDE SEQUENCE [LARGE SCALE GENOMIC DNA]</scope>
    <source>
        <strain evidence="12">DSM 16176</strain>
    </source>
</reference>
<dbReference type="InterPro" id="IPR027417">
    <property type="entry name" value="P-loop_NTPase"/>
</dbReference>
<keyword evidence="7 8" id="KW-0472">Membrane</keyword>
<dbReference type="STRING" id="252246.SAMN05421799_101394"/>
<evidence type="ECO:0000256" key="7">
    <source>
        <dbReference type="ARBA" id="ARBA00023136"/>
    </source>
</evidence>
<dbReference type="InterPro" id="IPR003593">
    <property type="entry name" value="AAA+_ATPase"/>
</dbReference>
<evidence type="ECO:0000259" key="10">
    <source>
        <dbReference type="PROSITE" id="PS50929"/>
    </source>
</evidence>
<dbReference type="AlphaFoldDB" id="A0A1N7K7K6"/>
<name>A0A1N7K7K6_9BACL</name>
<dbReference type="InterPro" id="IPR036640">
    <property type="entry name" value="ABC1_TM_sf"/>
</dbReference>
<dbReference type="PROSITE" id="PS50893">
    <property type="entry name" value="ABC_TRANSPORTER_2"/>
    <property type="match status" value="1"/>
</dbReference>
<dbReference type="GO" id="GO:0016887">
    <property type="term" value="F:ATP hydrolysis activity"/>
    <property type="evidence" value="ECO:0007669"/>
    <property type="project" value="InterPro"/>
</dbReference>
<dbReference type="FunFam" id="3.40.50.300:FF:000287">
    <property type="entry name" value="Multidrug ABC transporter ATP-binding protein"/>
    <property type="match status" value="1"/>
</dbReference>
<keyword evidence="6 8" id="KW-1133">Transmembrane helix</keyword>
<dbReference type="Proteomes" id="UP000186156">
    <property type="component" value="Unassembled WGS sequence"/>
</dbReference>
<feature type="domain" description="ABC transmembrane type-1" evidence="10">
    <location>
        <begin position="51"/>
        <end position="331"/>
    </location>
</feature>
<dbReference type="PANTHER" id="PTHR43394">
    <property type="entry name" value="ATP-DEPENDENT PERMEASE MDL1, MITOCHONDRIAL"/>
    <property type="match status" value="1"/>
</dbReference>
<dbReference type="InterPro" id="IPR011527">
    <property type="entry name" value="ABC1_TM_dom"/>
</dbReference>
<dbReference type="CDD" id="cd18545">
    <property type="entry name" value="ABC_6TM_YknV_like"/>
    <property type="match status" value="1"/>
</dbReference>
<dbReference type="GO" id="GO:0005524">
    <property type="term" value="F:ATP binding"/>
    <property type="evidence" value="ECO:0007669"/>
    <property type="project" value="UniProtKB-KW"/>
</dbReference>
<evidence type="ECO:0000256" key="1">
    <source>
        <dbReference type="ARBA" id="ARBA00004651"/>
    </source>
</evidence>
<dbReference type="SMART" id="SM00382">
    <property type="entry name" value="AAA"/>
    <property type="match status" value="1"/>
</dbReference>
<keyword evidence="2" id="KW-0813">Transport</keyword>
<keyword evidence="3 8" id="KW-0812">Transmembrane</keyword>
<sequence>MARQSAFRSGEEGLLRAPFIYRDDEALEKKLQLSLILRLASYMRPYPRLIAFALLATGGNLVVTLLAPYLVGRAVDALVGRGHAHVLLGYAAALVALYLMNFLASFFRIDLTNRLGQRVIQRLRDELFVHVQGLSADFFDARPAGSILVRILNDVNSLQDLFTNGVINSITNVFTLIGIIAIMFSLNWQLATVTLVVVPFMFMLSLRLTVQIRRAWQQVRLRLSRLNAHLAEAIQGMRVTTAYVRADENQRFFEEMNRDYMRTFLRAQRFSIPFGPLVDLTGALGSALLFWYGVHLVHTGVVTVGLLVAFANYLGSFWTPISQLGQLYNQILVAMASSERIFQYLDTRPTVADQGVVRELPPVRGHVEFRHVTFAYQADRPAIEDISFVARPGETIALVGHTGAGKSTVVNLLARFYDPTSGEIRIDGHDLRSVSLASVRRQMGMVLQDTFLFSGTLMDNIRYGRPDATDEEVIAAAKAVYADEFIRRFPDGYFTEVQERGARLSQGQRQLISFARAILADPRILILDEATASIDTYTEHLIQRALRVLLEGRTSFVVAHRLSTIRESDQILVFDGGRIVERGRHDDLMRRRGFYYKLVQAQYRSMMSEG</sequence>
<gene>
    <name evidence="11" type="ORF">SAMN05421799_101394</name>
</gene>
<dbReference type="OrthoDB" id="1240423at2"/>
<dbReference type="GO" id="GO:0005886">
    <property type="term" value="C:plasma membrane"/>
    <property type="evidence" value="ECO:0007669"/>
    <property type="project" value="UniProtKB-SubCell"/>
</dbReference>
<feature type="transmembrane region" description="Helical" evidence="8">
    <location>
        <begin position="49"/>
        <end position="71"/>
    </location>
</feature>
<feature type="transmembrane region" description="Helical" evidence="8">
    <location>
        <begin position="270"/>
        <end position="290"/>
    </location>
</feature>
<dbReference type="SUPFAM" id="SSF52540">
    <property type="entry name" value="P-loop containing nucleoside triphosphate hydrolases"/>
    <property type="match status" value="1"/>
</dbReference>
<dbReference type="PANTHER" id="PTHR43394:SF1">
    <property type="entry name" value="ATP-BINDING CASSETTE SUB-FAMILY B MEMBER 10, MITOCHONDRIAL"/>
    <property type="match status" value="1"/>
</dbReference>
<evidence type="ECO:0000256" key="8">
    <source>
        <dbReference type="SAM" id="Phobius"/>
    </source>
</evidence>
<feature type="transmembrane region" description="Helical" evidence="8">
    <location>
        <begin position="161"/>
        <end position="184"/>
    </location>
</feature>
<accession>A0A1N7K7K6</accession>
<dbReference type="CDD" id="cd03254">
    <property type="entry name" value="ABCC_Glucan_exporter_like"/>
    <property type="match status" value="1"/>
</dbReference>
<feature type="transmembrane region" description="Helical" evidence="8">
    <location>
        <begin position="83"/>
        <end position="104"/>
    </location>
</feature>
<keyword evidence="4" id="KW-0547">Nucleotide-binding</keyword>
<dbReference type="InterPro" id="IPR017871">
    <property type="entry name" value="ABC_transporter-like_CS"/>
</dbReference>
<organism evidence="11 12">
    <name type="scientific">Alicyclobacillus vulcanalis</name>
    <dbReference type="NCBI Taxonomy" id="252246"/>
    <lineage>
        <taxon>Bacteria</taxon>
        <taxon>Bacillati</taxon>
        <taxon>Bacillota</taxon>
        <taxon>Bacilli</taxon>
        <taxon>Bacillales</taxon>
        <taxon>Alicyclobacillaceae</taxon>
        <taxon>Alicyclobacillus</taxon>
    </lineage>
</organism>
<proteinExistence type="predicted"/>
<dbReference type="EMBL" id="FTOO01000001">
    <property type="protein sequence ID" value="SIS57553.1"/>
    <property type="molecule type" value="Genomic_DNA"/>
</dbReference>
<feature type="transmembrane region" description="Helical" evidence="8">
    <location>
        <begin position="190"/>
        <end position="210"/>
    </location>
</feature>
<evidence type="ECO:0000259" key="9">
    <source>
        <dbReference type="PROSITE" id="PS50893"/>
    </source>
</evidence>
<dbReference type="Pfam" id="PF00664">
    <property type="entry name" value="ABC_membrane"/>
    <property type="match status" value="1"/>
</dbReference>